<evidence type="ECO:0000259" key="2">
    <source>
        <dbReference type="Pfam" id="PF07238"/>
    </source>
</evidence>
<dbReference type="AlphaFoldDB" id="A0A4S4NFP9"/>
<dbReference type="EMBL" id="SRKY01000002">
    <property type="protein sequence ID" value="THH36951.1"/>
    <property type="molecule type" value="Genomic_DNA"/>
</dbReference>
<gene>
    <name evidence="3" type="ORF">E4Z66_08395</name>
</gene>
<protein>
    <submittedName>
        <fullName evidence="3">PilZ domain-containing protein</fullName>
    </submittedName>
</protein>
<evidence type="ECO:0000256" key="1">
    <source>
        <dbReference type="SAM" id="MobiDB-lite"/>
    </source>
</evidence>
<feature type="domain" description="PilZ" evidence="2">
    <location>
        <begin position="9"/>
        <end position="104"/>
    </location>
</feature>
<dbReference type="InterPro" id="IPR009875">
    <property type="entry name" value="PilZ_domain"/>
</dbReference>
<sequence length="108" mass="11823">MSRHTATHQRAQTRKAANNSAVLHHRGKQIPVVLKNVSRDGAAVVLKVGSANLALDGPIFLEVPGFARLPFRVRWTDDTSLGGAFDIPLSRKAGFNAQLDRLLMRIGR</sequence>
<reference evidence="3 4" key="1">
    <citation type="submission" date="2019-04" db="EMBL/GenBank/DDBJ databases">
        <title>Shimia ponticola sp. nov., isolated from seawater.</title>
        <authorList>
            <person name="Kim Y.-O."/>
            <person name="Yoon J.-H."/>
        </authorList>
    </citation>
    <scope>NUCLEOTIDE SEQUENCE [LARGE SCALE GENOMIC DNA]</scope>
    <source>
        <strain evidence="3 4">MYP11</strain>
    </source>
</reference>
<dbReference type="SUPFAM" id="SSF141371">
    <property type="entry name" value="PilZ domain-like"/>
    <property type="match status" value="1"/>
</dbReference>
<dbReference type="RefSeq" id="WP_136462549.1">
    <property type="nucleotide sequence ID" value="NZ_SRKY01000002.1"/>
</dbReference>
<feature type="compositionally biased region" description="Basic residues" evidence="1">
    <location>
        <begin position="1"/>
        <end position="13"/>
    </location>
</feature>
<evidence type="ECO:0000313" key="4">
    <source>
        <dbReference type="Proteomes" id="UP000306602"/>
    </source>
</evidence>
<feature type="region of interest" description="Disordered" evidence="1">
    <location>
        <begin position="1"/>
        <end position="20"/>
    </location>
</feature>
<name>A0A4S4NFP9_9RHOB</name>
<proteinExistence type="predicted"/>
<organism evidence="3 4">
    <name type="scientific">Aliishimia ponticola</name>
    <dbReference type="NCBI Taxonomy" id="2499833"/>
    <lineage>
        <taxon>Bacteria</taxon>
        <taxon>Pseudomonadati</taxon>
        <taxon>Pseudomonadota</taxon>
        <taxon>Alphaproteobacteria</taxon>
        <taxon>Rhodobacterales</taxon>
        <taxon>Paracoccaceae</taxon>
        <taxon>Aliishimia</taxon>
    </lineage>
</organism>
<evidence type="ECO:0000313" key="3">
    <source>
        <dbReference type="EMBL" id="THH36951.1"/>
    </source>
</evidence>
<dbReference type="GO" id="GO:0035438">
    <property type="term" value="F:cyclic-di-GMP binding"/>
    <property type="evidence" value="ECO:0007669"/>
    <property type="project" value="InterPro"/>
</dbReference>
<dbReference type="Proteomes" id="UP000306602">
    <property type="component" value="Unassembled WGS sequence"/>
</dbReference>
<dbReference type="Pfam" id="PF07238">
    <property type="entry name" value="PilZ"/>
    <property type="match status" value="1"/>
</dbReference>
<accession>A0A4S4NFP9</accession>
<keyword evidence="4" id="KW-1185">Reference proteome</keyword>
<comment type="caution">
    <text evidence="3">The sequence shown here is derived from an EMBL/GenBank/DDBJ whole genome shotgun (WGS) entry which is preliminary data.</text>
</comment>